<dbReference type="Pfam" id="PF04307">
    <property type="entry name" value="YdjM"/>
    <property type="match status" value="1"/>
</dbReference>
<keyword evidence="1" id="KW-0812">Transmembrane</keyword>
<organism evidence="2 3">
    <name type="scientific">Desulfofarcimen acetoxidans (strain ATCC 49208 / DSM 771 / KCTC 5769 / VKM B-1644 / 5575)</name>
    <name type="common">Desulfotomaculum acetoxidans</name>
    <dbReference type="NCBI Taxonomy" id="485916"/>
    <lineage>
        <taxon>Bacteria</taxon>
        <taxon>Bacillati</taxon>
        <taxon>Bacillota</taxon>
        <taxon>Clostridia</taxon>
        <taxon>Eubacteriales</taxon>
        <taxon>Peptococcaceae</taxon>
        <taxon>Desulfofarcimen</taxon>
    </lineage>
</organism>
<dbReference type="GO" id="GO:0016787">
    <property type="term" value="F:hydrolase activity"/>
    <property type="evidence" value="ECO:0007669"/>
    <property type="project" value="UniProtKB-KW"/>
</dbReference>
<feature type="transmembrane region" description="Helical" evidence="1">
    <location>
        <begin position="56"/>
        <end position="75"/>
    </location>
</feature>
<feature type="transmembrane region" description="Helical" evidence="1">
    <location>
        <begin position="119"/>
        <end position="141"/>
    </location>
</feature>
<evidence type="ECO:0000313" key="2">
    <source>
        <dbReference type="EMBL" id="ACV61681.1"/>
    </source>
</evidence>
<evidence type="ECO:0000256" key="1">
    <source>
        <dbReference type="SAM" id="Phobius"/>
    </source>
</evidence>
<feature type="transmembrane region" description="Helical" evidence="1">
    <location>
        <begin position="153"/>
        <end position="171"/>
    </location>
</feature>
<dbReference type="HOGENOM" id="CLU_067817_1_0_9"/>
<keyword evidence="2" id="KW-0378">Hydrolase</keyword>
<dbReference type="PANTHER" id="PTHR40031">
    <property type="entry name" value="HYPOTHETICAL MEMBRANE SPANNING PROTEIN"/>
    <property type="match status" value="1"/>
</dbReference>
<reference evidence="2 3" key="1">
    <citation type="journal article" date="2009" name="Stand. Genomic Sci.">
        <title>Complete genome sequence of Desulfotomaculum acetoxidans type strain (5575).</title>
        <authorList>
            <person name="Spring S."/>
            <person name="Lapidus A."/>
            <person name="Schroder M."/>
            <person name="Gleim D."/>
            <person name="Sims D."/>
            <person name="Meincke L."/>
            <person name="Glavina Del Rio T."/>
            <person name="Tice H."/>
            <person name="Copeland A."/>
            <person name="Cheng J.F."/>
            <person name="Lucas S."/>
            <person name="Chen F."/>
            <person name="Nolan M."/>
            <person name="Bruce D."/>
            <person name="Goodwin L."/>
            <person name="Pitluck S."/>
            <person name="Ivanova N."/>
            <person name="Mavromatis K."/>
            <person name="Mikhailova N."/>
            <person name="Pati A."/>
            <person name="Chen A."/>
            <person name="Palaniappan K."/>
            <person name="Land M."/>
            <person name="Hauser L."/>
            <person name="Chang Y.J."/>
            <person name="Jeffries C.D."/>
            <person name="Chain P."/>
            <person name="Saunders E."/>
            <person name="Brettin T."/>
            <person name="Detter J.C."/>
            <person name="Goker M."/>
            <person name="Bristow J."/>
            <person name="Eisen J.A."/>
            <person name="Markowitz V."/>
            <person name="Hugenholtz P."/>
            <person name="Kyrpides N.C."/>
            <person name="Klenk H.P."/>
            <person name="Han C."/>
        </authorList>
    </citation>
    <scope>NUCLEOTIDE SEQUENCE [LARGE SCALE GENOMIC DNA]</scope>
    <source>
        <strain evidence="3">ATCC 49208 / DSM 771 / VKM B-1644</strain>
    </source>
</reference>
<accession>C8W217</accession>
<gene>
    <name evidence="2" type="ordered locus">Dtox_0771</name>
</gene>
<evidence type="ECO:0000313" key="3">
    <source>
        <dbReference type="Proteomes" id="UP000002217"/>
    </source>
</evidence>
<sequence>MDNLTHALLGLTVHNSLPEKSRTTLWVSLLASELPDIDILYTFSGSSAEYLLNHRGFSHSIAAALIMAGLISLVSKKISPGEKTGRIFLLALGCLGLHILFDIFTSWGTQFLQPFSQRWFYLDWLPIIDIVIIAVAVFFLAFGKLGILHARKAAGLAILLIGIYVFSRAVWHHNLVNSLHGFYPGADKAAAIPQLYPWCWKGIVEMKDSLISGNISRSGHLDEITQIKINAADNRQYLDKYGDNLQFKKTVQFFRYPLYKIEGDKLVINDFYYSFREVVFSLDSERQIAGRASASGRHR</sequence>
<feature type="transmembrane region" description="Helical" evidence="1">
    <location>
        <begin position="87"/>
        <end position="107"/>
    </location>
</feature>
<dbReference type="eggNOG" id="COG1988">
    <property type="taxonomic scope" value="Bacteria"/>
</dbReference>
<keyword evidence="3" id="KW-1185">Reference proteome</keyword>
<dbReference type="RefSeq" id="WP_015756399.1">
    <property type="nucleotide sequence ID" value="NC_013216.1"/>
</dbReference>
<keyword evidence="1" id="KW-1133">Transmembrane helix</keyword>
<proteinExistence type="predicted"/>
<dbReference type="Proteomes" id="UP000002217">
    <property type="component" value="Chromosome"/>
</dbReference>
<dbReference type="KEGG" id="dae:Dtox_0771"/>
<dbReference type="STRING" id="485916.Dtox_0771"/>
<keyword evidence="1" id="KW-0472">Membrane</keyword>
<dbReference type="PANTHER" id="PTHR40031:SF1">
    <property type="entry name" value="MEMBRANE-BOUND METAL-DEPENDENT HYDROLASE"/>
    <property type="match status" value="1"/>
</dbReference>
<protein>
    <submittedName>
        <fullName evidence="2">Membrane-bound metal-dependent hydrolase</fullName>
    </submittedName>
</protein>
<name>C8W217_DESAS</name>
<dbReference type="OrthoDB" id="245523at2"/>
<dbReference type="InterPro" id="IPR007404">
    <property type="entry name" value="YdjM-like"/>
</dbReference>
<dbReference type="InterPro" id="IPR053170">
    <property type="entry name" value="Transcription_regulator"/>
</dbReference>
<dbReference type="EMBL" id="CP001720">
    <property type="protein sequence ID" value="ACV61681.1"/>
    <property type="molecule type" value="Genomic_DNA"/>
</dbReference>
<dbReference type="AlphaFoldDB" id="C8W217"/>